<name>A0A9P5ND51_GYMJU</name>
<reference evidence="1" key="1">
    <citation type="submission" date="2020-11" db="EMBL/GenBank/DDBJ databases">
        <authorList>
            <consortium name="DOE Joint Genome Institute"/>
            <person name="Ahrendt S."/>
            <person name="Riley R."/>
            <person name="Andreopoulos W."/>
            <person name="LaButti K."/>
            <person name="Pangilinan J."/>
            <person name="Ruiz-duenas F.J."/>
            <person name="Barrasa J.M."/>
            <person name="Sanchez-Garcia M."/>
            <person name="Camarero S."/>
            <person name="Miyauchi S."/>
            <person name="Serrano A."/>
            <person name="Linde D."/>
            <person name="Babiker R."/>
            <person name="Drula E."/>
            <person name="Ayuso-Fernandez I."/>
            <person name="Pacheco R."/>
            <person name="Padilla G."/>
            <person name="Ferreira P."/>
            <person name="Barriuso J."/>
            <person name="Kellner H."/>
            <person name="Castanera R."/>
            <person name="Alfaro M."/>
            <person name="Ramirez L."/>
            <person name="Pisabarro A.G."/>
            <person name="Kuo A."/>
            <person name="Tritt A."/>
            <person name="Lipzen A."/>
            <person name="He G."/>
            <person name="Yan M."/>
            <person name="Ng V."/>
            <person name="Cullen D."/>
            <person name="Martin F."/>
            <person name="Rosso M.-N."/>
            <person name="Henrissat B."/>
            <person name="Hibbett D."/>
            <person name="Martinez A.T."/>
            <person name="Grigoriev I.V."/>
        </authorList>
    </citation>
    <scope>NUCLEOTIDE SEQUENCE</scope>
    <source>
        <strain evidence="1">AH 44721</strain>
    </source>
</reference>
<accession>A0A9P5ND51</accession>
<proteinExistence type="predicted"/>
<gene>
    <name evidence="1" type="ORF">CPB84DRAFT_1688598</name>
</gene>
<dbReference type="OrthoDB" id="3213671at2759"/>
<evidence type="ECO:0000313" key="2">
    <source>
        <dbReference type="Proteomes" id="UP000724874"/>
    </source>
</evidence>
<evidence type="ECO:0000313" key="1">
    <source>
        <dbReference type="EMBL" id="KAF8877752.1"/>
    </source>
</evidence>
<comment type="caution">
    <text evidence="1">The sequence shown here is derived from an EMBL/GenBank/DDBJ whole genome shotgun (WGS) entry which is preliminary data.</text>
</comment>
<protein>
    <submittedName>
        <fullName evidence="1">Uncharacterized protein</fullName>
    </submittedName>
</protein>
<organism evidence="1 2">
    <name type="scientific">Gymnopilus junonius</name>
    <name type="common">Spectacular rustgill mushroom</name>
    <name type="synonym">Gymnopilus spectabilis subsp. junonius</name>
    <dbReference type="NCBI Taxonomy" id="109634"/>
    <lineage>
        <taxon>Eukaryota</taxon>
        <taxon>Fungi</taxon>
        <taxon>Dikarya</taxon>
        <taxon>Basidiomycota</taxon>
        <taxon>Agaricomycotina</taxon>
        <taxon>Agaricomycetes</taxon>
        <taxon>Agaricomycetidae</taxon>
        <taxon>Agaricales</taxon>
        <taxon>Agaricineae</taxon>
        <taxon>Hymenogastraceae</taxon>
        <taxon>Gymnopilus</taxon>
    </lineage>
</organism>
<dbReference type="Proteomes" id="UP000724874">
    <property type="component" value="Unassembled WGS sequence"/>
</dbReference>
<keyword evidence="2" id="KW-1185">Reference proteome</keyword>
<sequence>MANLNCSTKSSSDWTLYDLDSYHITLNQVDALPFFGLMELPQPSVDQELLTNLNAGAMQGISMGSLSPTLILPRSQKRVNPLWWIFV</sequence>
<dbReference type="EMBL" id="JADNYJ010000166">
    <property type="protein sequence ID" value="KAF8877752.1"/>
    <property type="molecule type" value="Genomic_DNA"/>
</dbReference>
<dbReference type="AlphaFoldDB" id="A0A9P5ND51"/>